<dbReference type="Proteomes" id="UP000054721">
    <property type="component" value="Unassembled WGS sequence"/>
</dbReference>
<dbReference type="EMBL" id="JYDW01000330">
    <property type="protein sequence ID" value="KRZ49179.1"/>
    <property type="molecule type" value="Genomic_DNA"/>
</dbReference>
<accession>A0A0V1KP22</accession>
<reference evidence="2 3" key="1">
    <citation type="submission" date="2015-05" db="EMBL/GenBank/DDBJ databases">
        <title>Evolution of Trichinella species and genotypes.</title>
        <authorList>
            <person name="Korhonen P.K."/>
            <person name="Edoardo P."/>
            <person name="Giuseppe L.R."/>
            <person name="Gasser R.B."/>
        </authorList>
    </citation>
    <scope>NUCLEOTIDE SEQUENCE [LARGE SCALE GENOMIC DNA]</scope>
    <source>
        <strain evidence="2">ISS10</strain>
    </source>
</reference>
<name>A0A0V1KP22_9BILA</name>
<feature type="transmembrane region" description="Helical" evidence="1">
    <location>
        <begin position="6"/>
        <end position="30"/>
    </location>
</feature>
<organism evidence="2 3">
    <name type="scientific">Trichinella nativa</name>
    <dbReference type="NCBI Taxonomy" id="6335"/>
    <lineage>
        <taxon>Eukaryota</taxon>
        <taxon>Metazoa</taxon>
        <taxon>Ecdysozoa</taxon>
        <taxon>Nematoda</taxon>
        <taxon>Enoplea</taxon>
        <taxon>Dorylaimia</taxon>
        <taxon>Trichinellida</taxon>
        <taxon>Trichinellidae</taxon>
        <taxon>Trichinella</taxon>
    </lineage>
</organism>
<evidence type="ECO:0000313" key="2">
    <source>
        <dbReference type="EMBL" id="KRZ49179.1"/>
    </source>
</evidence>
<protein>
    <submittedName>
        <fullName evidence="2">Uncharacterized protein</fullName>
    </submittedName>
</protein>
<keyword evidence="1" id="KW-0472">Membrane</keyword>
<evidence type="ECO:0000313" key="3">
    <source>
        <dbReference type="Proteomes" id="UP000054721"/>
    </source>
</evidence>
<dbReference type="AlphaFoldDB" id="A0A0V1KP22"/>
<keyword evidence="1" id="KW-1133">Transmembrane helix</keyword>
<proteinExistence type="predicted"/>
<sequence length="78" mass="9254">MTRLWLHHLLCMKAVLKFAVLSISIFVRFYGCVEKKVWGRRVYFMFCFIQVSCTRPMCSCIRLIITVKFLKNSCLLVI</sequence>
<comment type="caution">
    <text evidence="2">The sequence shown here is derived from an EMBL/GenBank/DDBJ whole genome shotgun (WGS) entry which is preliminary data.</text>
</comment>
<evidence type="ECO:0000256" key="1">
    <source>
        <dbReference type="SAM" id="Phobius"/>
    </source>
</evidence>
<keyword evidence="1" id="KW-0812">Transmembrane</keyword>
<feature type="transmembrane region" description="Helical" evidence="1">
    <location>
        <begin position="42"/>
        <end position="65"/>
    </location>
</feature>
<gene>
    <name evidence="2" type="ORF">T02_3468</name>
</gene>
<keyword evidence="3" id="KW-1185">Reference proteome</keyword>